<dbReference type="SUPFAM" id="SSF56219">
    <property type="entry name" value="DNase I-like"/>
    <property type="match status" value="1"/>
</dbReference>
<name>A0A2U1P9S2_ARTAN</name>
<protein>
    <submittedName>
        <fullName evidence="2">RNA-directed DNA polymerase, eukaryota, Reverse transcriptase zinc-binding domain protein</fullName>
    </submittedName>
</protein>
<gene>
    <name evidence="2" type="ORF">CTI12_AA178240</name>
</gene>
<proteinExistence type="predicted"/>
<comment type="caution">
    <text evidence="2">The sequence shown here is derived from an EMBL/GenBank/DDBJ whole genome shotgun (WGS) entry which is preliminary data.</text>
</comment>
<dbReference type="PANTHER" id="PTHR33710">
    <property type="entry name" value="BNAC02G09200D PROTEIN"/>
    <property type="match status" value="1"/>
</dbReference>
<feature type="domain" description="Endonuclease/exonuclease/phosphatase" evidence="1">
    <location>
        <begin position="4"/>
        <end position="224"/>
    </location>
</feature>
<evidence type="ECO:0000259" key="1">
    <source>
        <dbReference type="Pfam" id="PF03372"/>
    </source>
</evidence>
<dbReference type="AlphaFoldDB" id="A0A2U1P9S2"/>
<dbReference type="GO" id="GO:0003964">
    <property type="term" value="F:RNA-directed DNA polymerase activity"/>
    <property type="evidence" value="ECO:0007669"/>
    <property type="project" value="UniProtKB-KW"/>
</dbReference>
<keyword evidence="3" id="KW-1185">Reference proteome</keyword>
<accession>A0A2U1P9S2</accession>
<dbReference type="OrthoDB" id="1433577at2759"/>
<dbReference type="PANTHER" id="PTHR33710:SF64">
    <property type="entry name" value="ENDONUCLEASE_EXONUCLEASE_PHOSPHATASE DOMAIN-CONTAINING PROTEIN"/>
    <property type="match status" value="1"/>
</dbReference>
<dbReference type="Gene3D" id="3.60.10.10">
    <property type="entry name" value="Endonuclease/exonuclease/phosphatase"/>
    <property type="match status" value="1"/>
</dbReference>
<dbReference type="STRING" id="35608.A0A2U1P9S2"/>
<dbReference type="Proteomes" id="UP000245207">
    <property type="component" value="Unassembled WGS sequence"/>
</dbReference>
<keyword evidence="2" id="KW-0548">Nucleotidyltransferase</keyword>
<dbReference type="Pfam" id="PF03372">
    <property type="entry name" value="Exo_endo_phos"/>
    <property type="match status" value="1"/>
</dbReference>
<dbReference type="EMBL" id="PKPP01001468">
    <property type="protein sequence ID" value="PWA82477.1"/>
    <property type="molecule type" value="Genomic_DNA"/>
</dbReference>
<dbReference type="InterPro" id="IPR036691">
    <property type="entry name" value="Endo/exonu/phosph_ase_sf"/>
</dbReference>
<reference evidence="2 3" key="1">
    <citation type="journal article" date="2018" name="Mol. Plant">
        <title>The genome of Artemisia annua provides insight into the evolution of Asteraceae family and artemisinin biosynthesis.</title>
        <authorList>
            <person name="Shen Q."/>
            <person name="Zhang L."/>
            <person name="Liao Z."/>
            <person name="Wang S."/>
            <person name="Yan T."/>
            <person name="Shi P."/>
            <person name="Liu M."/>
            <person name="Fu X."/>
            <person name="Pan Q."/>
            <person name="Wang Y."/>
            <person name="Lv Z."/>
            <person name="Lu X."/>
            <person name="Zhang F."/>
            <person name="Jiang W."/>
            <person name="Ma Y."/>
            <person name="Chen M."/>
            <person name="Hao X."/>
            <person name="Li L."/>
            <person name="Tang Y."/>
            <person name="Lv G."/>
            <person name="Zhou Y."/>
            <person name="Sun X."/>
            <person name="Brodelius P.E."/>
            <person name="Rose J.K.C."/>
            <person name="Tang K."/>
        </authorList>
    </citation>
    <scope>NUCLEOTIDE SEQUENCE [LARGE SCALE GENOMIC DNA]</scope>
    <source>
        <strain evidence="3">cv. Huhao1</strain>
        <tissue evidence="2">Leaf</tissue>
    </source>
</reference>
<keyword evidence="2" id="KW-0808">Transferase</keyword>
<organism evidence="2 3">
    <name type="scientific">Artemisia annua</name>
    <name type="common">Sweet wormwood</name>
    <dbReference type="NCBI Taxonomy" id="35608"/>
    <lineage>
        <taxon>Eukaryota</taxon>
        <taxon>Viridiplantae</taxon>
        <taxon>Streptophyta</taxon>
        <taxon>Embryophyta</taxon>
        <taxon>Tracheophyta</taxon>
        <taxon>Spermatophyta</taxon>
        <taxon>Magnoliopsida</taxon>
        <taxon>eudicotyledons</taxon>
        <taxon>Gunneridae</taxon>
        <taxon>Pentapetalae</taxon>
        <taxon>asterids</taxon>
        <taxon>campanulids</taxon>
        <taxon>Asterales</taxon>
        <taxon>Asteraceae</taxon>
        <taxon>Asteroideae</taxon>
        <taxon>Anthemideae</taxon>
        <taxon>Artemisiinae</taxon>
        <taxon>Artemisia</taxon>
    </lineage>
</organism>
<keyword evidence="2" id="KW-0695">RNA-directed DNA polymerase</keyword>
<sequence length="392" mass="45974">MNILSINIRGSRKQKKRIWVKELCYKHNVHFLNVQESKMTRLELYRLKTMWGNYSFDFACSMARGRSGGLITMWDTSLFIKSNLWCDDNFIVVQGKWTHLDDTFFMVNVYGPQDSTAKSLLWQRLHNFMSNNHGRYLICGDFNEVRTESERCGSIFSHSDAQAFNSFIDRSGLSEIPMGGRLYTWMNKAGSKLSKLDRFLLSEDIITACPDLKATVLDRLWSDHNPILLHVDKTDFGPIPFKLYNSWMQREGFNTMIKTTNEEYFNQNLGLQSSLKQKLKFFKSKIKGWHHESRLMDTSRMQVIQNSLNVLERKIDSSTATDEERHCRIQLMKEREDLDRFLSMDIAQKAKVHWDVEGDENSKFFHGILNYKRRQKSVQGILVDGEWISNPQ</sequence>
<evidence type="ECO:0000313" key="3">
    <source>
        <dbReference type="Proteomes" id="UP000245207"/>
    </source>
</evidence>
<evidence type="ECO:0000313" key="2">
    <source>
        <dbReference type="EMBL" id="PWA82477.1"/>
    </source>
</evidence>
<dbReference type="InterPro" id="IPR005135">
    <property type="entry name" value="Endo/exonuclease/phosphatase"/>
</dbReference>